<gene>
    <name evidence="2" type="ORF">CLV73_1908</name>
</gene>
<dbReference type="AlphaFoldDB" id="A0A2M9CAL5"/>
<evidence type="ECO:0000313" key="3">
    <source>
        <dbReference type="Proteomes" id="UP000228740"/>
    </source>
</evidence>
<reference evidence="2 3" key="1">
    <citation type="submission" date="2017-11" db="EMBL/GenBank/DDBJ databases">
        <title>Genomic Encyclopedia of Archaeal and Bacterial Type Strains, Phase II (KMG-II): From Individual Species to Whole Genera.</title>
        <authorList>
            <person name="Goeker M."/>
        </authorList>
    </citation>
    <scope>NUCLEOTIDE SEQUENCE [LARGE SCALE GENOMIC DNA]</scope>
    <source>
        <strain evidence="2 3">DSM 27617</strain>
    </source>
</reference>
<sequence length="83" mass="9288">MKKIILTFFIFLLSANTYPSQELKNNIEFGLIGNLGFLHVGYTLSVFNFSKFSINTGLKVGYVPSSGDEQTKNPQNSVPNFIH</sequence>
<accession>A0A2M9CAL5</accession>
<evidence type="ECO:0000256" key="1">
    <source>
        <dbReference type="SAM" id="MobiDB-lite"/>
    </source>
</evidence>
<dbReference type="EMBL" id="PGFD01000001">
    <property type="protein sequence ID" value="PJJ67888.1"/>
    <property type="molecule type" value="Genomic_DNA"/>
</dbReference>
<evidence type="ECO:0000313" key="2">
    <source>
        <dbReference type="EMBL" id="PJJ67888.1"/>
    </source>
</evidence>
<feature type="compositionally biased region" description="Polar residues" evidence="1">
    <location>
        <begin position="72"/>
        <end position="83"/>
    </location>
</feature>
<proteinExistence type="predicted"/>
<keyword evidence="3" id="KW-1185">Reference proteome</keyword>
<comment type="caution">
    <text evidence="2">The sequence shown here is derived from an EMBL/GenBank/DDBJ whole genome shotgun (WGS) entry which is preliminary data.</text>
</comment>
<name>A0A2M9CAL5_9FLAO</name>
<organism evidence="2 3">
    <name type="scientific">Chryseobacterium geocarposphaerae</name>
    <dbReference type="NCBI Taxonomy" id="1416776"/>
    <lineage>
        <taxon>Bacteria</taxon>
        <taxon>Pseudomonadati</taxon>
        <taxon>Bacteroidota</taxon>
        <taxon>Flavobacteriia</taxon>
        <taxon>Flavobacteriales</taxon>
        <taxon>Weeksellaceae</taxon>
        <taxon>Chryseobacterium group</taxon>
        <taxon>Chryseobacterium</taxon>
    </lineage>
</organism>
<feature type="region of interest" description="Disordered" evidence="1">
    <location>
        <begin position="64"/>
        <end position="83"/>
    </location>
</feature>
<protein>
    <submittedName>
        <fullName evidence="2">Uncharacterized protein</fullName>
    </submittedName>
</protein>
<dbReference type="Proteomes" id="UP000228740">
    <property type="component" value="Unassembled WGS sequence"/>
</dbReference>